<evidence type="ECO:0000313" key="3">
    <source>
        <dbReference type="EMBL" id="ABD10768.1"/>
    </source>
</evidence>
<dbReference type="Gene3D" id="1.20.120.1760">
    <property type="match status" value="1"/>
</dbReference>
<feature type="region of interest" description="Disordered" evidence="1">
    <location>
        <begin position="254"/>
        <end position="277"/>
    </location>
</feature>
<keyword evidence="2" id="KW-1133">Transmembrane helix</keyword>
<dbReference type="GO" id="GO:0016020">
    <property type="term" value="C:membrane"/>
    <property type="evidence" value="ECO:0007669"/>
    <property type="project" value="InterPro"/>
</dbReference>
<dbReference type="GO" id="GO:0016780">
    <property type="term" value="F:phosphotransferase activity, for other substituted phosphate groups"/>
    <property type="evidence" value="ECO:0007669"/>
    <property type="project" value="InterPro"/>
</dbReference>
<evidence type="ECO:0000256" key="2">
    <source>
        <dbReference type="SAM" id="Phobius"/>
    </source>
</evidence>
<dbReference type="EMBL" id="CP000249">
    <property type="protein sequence ID" value="ABD10768.1"/>
    <property type="molecule type" value="Genomic_DNA"/>
</dbReference>
<gene>
    <name evidence="3" type="ordered locus">Francci3_1391</name>
</gene>
<dbReference type="InterPro" id="IPR000462">
    <property type="entry name" value="CDP-OH_P_trans"/>
</dbReference>
<dbReference type="HOGENOM" id="CLU_099330_0_0_11"/>
<dbReference type="eggNOG" id="COG0558">
    <property type="taxonomic scope" value="Bacteria"/>
</dbReference>
<feature type="transmembrane region" description="Helical" evidence="2">
    <location>
        <begin position="149"/>
        <end position="175"/>
    </location>
</feature>
<evidence type="ECO:0000256" key="1">
    <source>
        <dbReference type="SAM" id="MobiDB-lite"/>
    </source>
</evidence>
<keyword evidence="4" id="KW-1185">Reference proteome</keyword>
<dbReference type="KEGG" id="fra:Francci3_1391"/>
<keyword evidence="2" id="KW-0812">Transmembrane</keyword>
<accession>Q2JD74</accession>
<proteinExistence type="predicted"/>
<dbReference type="InterPro" id="IPR043130">
    <property type="entry name" value="CDP-OH_PTrfase_TM_dom"/>
</dbReference>
<organism evidence="3 4">
    <name type="scientific">Frankia casuarinae (strain DSM 45818 / CECT 9043 / HFP020203 / CcI3)</name>
    <dbReference type="NCBI Taxonomy" id="106370"/>
    <lineage>
        <taxon>Bacteria</taxon>
        <taxon>Bacillati</taxon>
        <taxon>Actinomycetota</taxon>
        <taxon>Actinomycetes</taxon>
        <taxon>Frankiales</taxon>
        <taxon>Frankiaceae</taxon>
        <taxon>Frankia</taxon>
    </lineage>
</organism>
<dbReference type="AlphaFoldDB" id="Q2JD74"/>
<keyword evidence="2" id="KW-0472">Membrane</keyword>
<feature type="transmembrane region" description="Helical" evidence="2">
    <location>
        <begin position="82"/>
        <end position="100"/>
    </location>
</feature>
<dbReference type="Pfam" id="PF01066">
    <property type="entry name" value="CDP-OH_P_transf"/>
    <property type="match status" value="1"/>
</dbReference>
<sequence>MAAYRAGRWPYRAERDGGTGWTTGTMDDVSTPLPGRDTYLAQWSALHGGYDLARGLWLVRAWLTVVYWLARPLAARRVRPSAVTAGGAVLTALAIPPAVAGGRWPLLGALVIVLSGLADNLDGAVAILTRRASAWGYVLDSVVDRCGDLAYLLALWCLGAPGGLVIAAGSMLGLLEYTRARAGNAGFDEIGVVTVGERPTRIIIAAVGSFGAGLVPGLANLAASIATTATLAVCAIGLLQLTATVHAALTAGSGRADETGDDAGGEHDERQPAAGMG</sequence>
<name>Q2JD74_FRACC</name>
<dbReference type="STRING" id="106370.Francci3_1391"/>
<dbReference type="Proteomes" id="UP000001937">
    <property type="component" value="Chromosome"/>
</dbReference>
<evidence type="ECO:0000313" key="4">
    <source>
        <dbReference type="Proteomes" id="UP000001937"/>
    </source>
</evidence>
<protein>
    <submittedName>
        <fullName evidence="3">CDP-alcohol phosphatidyltransferase</fullName>
    </submittedName>
</protein>
<dbReference type="GO" id="GO:0008654">
    <property type="term" value="P:phospholipid biosynthetic process"/>
    <property type="evidence" value="ECO:0007669"/>
    <property type="project" value="InterPro"/>
</dbReference>
<reference evidence="3 4" key="1">
    <citation type="journal article" date="2007" name="Genome Res.">
        <title>Genome characteristics of facultatively symbiotic Frankia sp. strains reflect host range and host plant biogeography.</title>
        <authorList>
            <person name="Normand P."/>
            <person name="Lapierre P."/>
            <person name="Tisa L.S."/>
            <person name="Gogarten J.P."/>
            <person name="Alloisio N."/>
            <person name="Bagnarol E."/>
            <person name="Bassi C.A."/>
            <person name="Berry A.M."/>
            <person name="Bickhart D.M."/>
            <person name="Choisne N."/>
            <person name="Couloux A."/>
            <person name="Cournoyer B."/>
            <person name="Cruveiller S."/>
            <person name="Daubin V."/>
            <person name="Demange N."/>
            <person name="Francino M.P."/>
            <person name="Goltsman E."/>
            <person name="Huang Y."/>
            <person name="Kopp O.R."/>
            <person name="Labarre L."/>
            <person name="Lapidus A."/>
            <person name="Lavire C."/>
            <person name="Marechal J."/>
            <person name="Martinez M."/>
            <person name="Mastronunzio J.E."/>
            <person name="Mullin B.C."/>
            <person name="Niemann J."/>
            <person name="Pujic P."/>
            <person name="Rawnsley T."/>
            <person name="Rouy Z."/>
            <person name="Schenowitz C."/>
            <person name="Sellstedt A."/>
            <person name="Tavares F."/>
            <person name="Tomkins J.P."/>
            <person name="Vallenet D."/>
            <person name="Valverde C."/>
            <person name="Wall L.G."/>
            <person name="Wang Y."/>
            <person name="Medigue C."/>
            <person name="Benson D.R."/>
        </authorList>
    </citation>
    <scope>NUCLEOTIDE SEQUENCE [LARGE SCALE GENOMIC DNA]</scope>
    <source>
        <strain evidence="4">DSM 45818 / CECT 9043 / CcI3</strain>
    </source>
</reference>
<feature type="transmembrane region" description="Helical" evidence="2">
    <location>
        <begin position="106"/>
        <end position="128"/>
    </location>
</feature>